<accession>A0ACC2V2H1</accession>
<gene>
    <name evidence="1" type="ORF">QFC21_006698</name>
</gene>
<dbReference type="EMBL" id="JASBWT010000035">
    <property type="protein sequence ID" value="KAJ9092822.1"/>
    <property type="molecule type" value="Genomic_DNA"/>
</dbReference>
<keyword evidence="2" id="KW-1185">Reference proteome</keyword>
<evidence type="ECO:0000313" key="1">
    <source>
        <dbReference type="EMBL" id="KAJ9092822.1"/>
    </source>
</evidence>
<reference evidence="1" key="1">
    <citation type="submission" date="2023-04" db="EMBL/GenBank/DDBJ databases">
        <title>Draft Genome sequencing of Naganishia species isolated from polar environments using Oxford Nanopore Technology.</title>
        <authorList>
            <person name="Leo P."/>
            <person name="Venkateswaran K."/>
        </authorList>
    </citation>
    <scope>NUCLEOTIDE SEQUENCE</scope>
    <source>
        <strain evidence="1">MNA-CCFEE 5423</strain>
    </source>
</reference>
<name>A0ACC2V2H1_9TREE</name>
<proteinExistence type="predicted"/>
<sequence>MFLIPSHLRNALHSVLTSSSTDGPHTALITSVQGQIYVSGSTYDPDWDESLECPDPAEQKVQEDGDSDEEDDEEDVEPDLTMPEWRRTLRGMANREWKDHMDQGGRDTDRLRLKCDVGKILFVPLQVPEPASASLETLTTSPRSYAQGDGDHMDSDNHNSTIPNGDKIGGVEDGPSQEKGRMLLILNGKQAVKWSVLDAKADTFVKRFRTRAVDGTRI</sequence>
<comment type="caution">
    <text evidence="1">The sequence shown here is derived from an EMBL/GenBank/DDBJ whole genome shotgun (WGS) entry which is preliminary data.</text>
</comment>
<evidence type="ECO:0000313" key="2">
    <source>
        <dbReference type="Proteomes" id="UP001227268"/>
    </source>
</evidence>
<protein>
    <submittedName>
        <fullName evidence="1">Uncharacterized protein</fullName>
    </submittedName>
</protein>
<organism evidence="1 2">
    <name type="scientific">Naganishia friedmannii</name>
    <dbReference type="NCBI Taxonomy" id="89922"/>
    <lineage>
        <taxon>Eukaryota</taxon>
        <taxon>Fungi</taxon>
        <taxon>Dikarya</taxon>
        <taxon>Basidiomycota</taxon>
        <taxon>Agaricomycotina</taxon>
        <taxon>Tremellomycetes</taxon>
        <taxon>Filobasidiales</taxon>
        <taxon>Filobasidiaceae</taxon>
        <taxon>Naganishia</taxon>
    </lineage>
</organism>
<dbReference type="Proteomes" id="UP001227268">
    <property type="component" value="Unassembled WGS sequence"/>
</dbReference>